<keyword evidence="1" id="KW-1133">Transmembrane helix</keyword>
<dbReference type="InterPro" id="IPR011777">
    <property type="entry name" value="Geranylgeranyl_Rdtase_fam"/>
</dbReference>
<evidence type="ECO:0000256" key="1">
    <source>
        <dbReference type="SAM" id="Phobius"/>
    </source>
</evidence>
<dbReference type="NCBIfam" id="TIGR02032">
    <property type="entry name" value="GG-red-SF"/>
    <property type="match status" value="1"/>
</dbReference>
<dbReference type="STRING" id="1137991.SAMN05660642_04296"/>
<dbReference type="PRINTS" id="PR00420">
    <property type="entry name" value="RNGMNOXGNASE"/>
</dbReference>
<feature type="domain" description="FAD-binding" evidence="2">
    <location>
        <begin position="24"/>
        <end position="184"/>
    </location>
</feature>
<dbReference type="InterPro" id="IPR036188">
    <property type="entry name" value="FAD/NAD-bd_sf"/>
</dbReference>
<dbReference type="Proteomes" id="UP000198680">
    <property type="component" value="Unassembled WGS sequence"/>
</dbReference>
<dbReference type="SUPFAM" id="SSF51905">
    <property type="entry name" value="FAD/NAD(P)-binding domain"/>
    <property type="match status" value="1"/>
</dbReference>
<keyword evidence="1" id="KW-0812">Transmembrane</keyword>
<dbReference type="EMBL" id="FNHE01000013">
    <property type="protein sequence ID" value="SDN19214.1"/>
    <property type="molecule type" value="Genomic_DNA"/>
</dbReference>
<organism evidence="3 4">
    <name type="scientific">Geodermatophilus siccatus</name>
    <dbReference type="NCBI Taxonomy" id="1137991"/>
    <lineage>
        <taxon>Bacteria</taxon>
        <taxon>Bacillati</taxon>
        <taxon>Actinomycetota</taxon>
        <taxon>Actinomycetes</taxon>
        <taxon>Geodermatophilales</taxon>
        <taxon>Geodermatophilaceae</taxon>
        <taxon>Geodermatophilus</taxon>
    </lineage>
</organism>
<dbReference type="PANTHER" id="PTHR42685:SF22">
    <property type="entry name" value="CONDITIONED MEDIUM FACTOR RECEPTOR 1"/>
    <property type="match status" value="1"/>
</dbReference>
<gene>
    <name evidence="3" type="ORF">SAMN05660642_04296</name>
</gene>
<sequence>MGTDPAVTGSAPAGGRSVGPVERWDVVVVGGGPAGSAAALAARRSGASVLVLDRADFPRDKVCGDGVAPEALDVLAGLGVDPAAVTAGYPPVPRLSLRSPGGAVVERDTHRPSSVVPREVFDARLLAAARAAGAEFRRSAVRTLAADADGVTVDGTVRAGVLVGADGAESVVRRALGLGSHRPDRLAVAIRGYAPALPGQGATQVLVTTEQRWPAYAWSFPLGDGRANVGYGELVSGGATRAALVEGLHRLLPGVAPEGLRAHRLPLSTGRPRLPDGRVLLAGDAASLVNPLTGEGIFYAVLSGALAGAAWSAGAGAGARYREALRRRLGAHLRATRLASELSRWPRLVDAAVRAAGADQRVFDDVVALGLSEGRLTGRTVGAAARRLVRGRD</sequence>
<dbReference type="GO" id="GO:0071949">
    <property type="term" value="F:FAD binding"/>
    <property type="evidence" value="ECO:0007669"/>
    <property type="project" value="InterPro"/>
</dbReference>
<evidence type="ECO:0000259" key="2">
    <source>
        <dbReference type="Pfam" id="PF01494"/>
    </source>
</evidence>
<dbReference type="GO" id="GO:0016628">
    <property type="term" value="F:oxidoreductase activity, acting on the CH-CH group of donors, NAD or NADP as acceptor"/>
    <property type="evidence" value="ECO:0007669"/>
    <property type="project" value="InterPro"/>
</dbReference>
<feature type="transmembrane region" description="Helical" evidence="1">
    <location>
        <begin position="297"/>
        <end position="319"/>
    </location>
</feature>
<evidence type="ECO:0000313" key="4">
    <source>
        <dbReference type="Proteomes" id="UP000198680"/>
    </source>
</evidence>
<dbReference type="InterPro" id="IPR050407">
    <property type="entry name" value="Geranylgeranyl_reductase"/>
</dbReference>
<accession>A0A1G9ZD97</accession>
<dbReference type="InterPro" id="IPR002938">
    <property type="entry name" value="FAD-bd"/>
</dbReference>
<dbReference type="AlphaFoldDB" id="A0A1G9ZD97"/>
<name>A0A1G9ZD97_9ACTN</name>
<reference evidence="4" key="1">
    <citation type="submission" date="2016-10" db="EMBL/GenBank/DDBJ databases">
        <authorList>
            <person name="Varghese N."/>
            <person name="Submissions S."/>
        </authorList>
    </citation>
    <scope>NUCLEOTIDE SEQUENCE [LARGE SCALE GENOMIC DNA]</scope>
    <source>
        <strain evidence="4">DSM 45419</strain>
    </source>
</reference>
<keyword evidence="1" id="KW-0472">Membrane</keyword>
<dbReference type="Gene3D" id="3.50.50.60">
    <property type="entry name" value="FAD/NAD(P)-binding domain"/>
    <property type="match status" value="1"/>
</dbReference>
<proteinExistence type="predicted"/>
<evidence type="ECO:0000313" key="3">
    <source>
        <dbReference type="EMBL" id="SDN19214.1"/>
    </source>
</evidence>
<protein>
    <submittedName>
        <fullName evidence="3">Geranylgeranyl reductase family</fullName>
    </submittedName>
</protein>
<dbReference type="PANTHER" id="PTHR42685">
    <property type="entry name" value="GERANYLGERANYL DIPHOSPHATE REDUCTASE"/>
    <property type="match status" value="1"/>
</dbReference>
<dbReference type="Pfam" id="PF01494">
    <property type="entry name" value="FAD_binding_3"/>
    <property type="match status" value="1"/>
</dbReference>
<keyword evidence="4" id="KW-1185">Reference proteome</keyword>